<evidence type="ECO:0000313" key="5">
    <source>
        <dbReference type="Proteomes" id="UP000191116"/>
    </source>
</evidence>
<dbReference type="PROSITE" id="PS50164">
    <property type="entry name" value="GIY_YIG"/>
    <property type="match status" value="1"/>
</dbReference>
<dbReference type="InterPro" id="IPR035901">
    <property type="entry name" value="GIY-YIG_endonuc_sf"/>
</dbReference>
<dbReference type="PANTHER" id="PTHR34477">
    <property type="entry name" value="UPF0213 PROTEIN YHBQ"/>
    <property type="match status" value="1"/>
</dbReference>
<dbReference type="Gene3D" id="3.40.1440.10">
    <property type="entry name" value="GIY-YIG endonuclease"/>
    <property type="match status" value="1"/>
</dbReference>
<dbReference type="Proteomes" id="UP000191116">
    <property type="component" value="Unassembled WGS sequence"/>
</dbReference>
<dbReference type="SUPFAM" id="SSF82771">
    <property type="entry name" value="GIY-YIG endonuclease"/>
    <property type="match status" value="1"/>
</dbReference>
<protein>
    <submittedName>
        <fullName evidence="4">GIY-YIG nuclease superfamily protein</fullName>
    </submittedName>
</protein>
<gene>
    <name evidence="4" type="ORF">CZ814_01183</name>
</gene>
<keyword evidence="2" id="KW-0472">Membrane</keyword>
<accession>A0A1T4R4W1</accession>
<dbReference type="Pfam" id="PF01541">
    <property type="entry name" value="GIY-YIG"/>
    <property type="match status" value="1"/>
</dbReference>
<feature type="domain" description="GIY-YIG" evidence="3">
    <location>
        <begin position="15"/>
        <end position="92"/>
    </location>
</feature>
<evidence type="ECO:0000256" key="2">
    <source>
        <dbReference type="SAM" id="Phobius"/>
    </source>
</evidence>
<proteinExistence type="inferred from homology"/>
<name>A0A1T4R4W1_9GAMM</name>
<comment type="similarity">
    <text evidence="1">Belongs to the UPF0213 family.</text>
</comment>
<organism evidence="4 5">
    <name type="scientific">Photobacterium toruni</name>
    <dbReference type="NCBI Taxonomy" id="1935446"/>
    <lineage>
        <taxon>Bacteria</taxon>
        <taxon>Pseudomonadati</taxon>
        <taxon>Pseudomonadota</taxon>
        <taxon>Gammaproteobacteria</taxon>
        <taxon>Vibrionales</taxon>
        <taxon>Vibrionaceae</taxon>
        <taxon>Photobacterium</taxon>
    </lineage>
</organism>
<dbReference type="EMBL" id="FUWP01000004">
    <property type="protein sequence ID" value="SKA10866.1"/>
    <property type="molecule type" value="Genomic_DNA"/>
</dbReference>
<dbReference type="PANTHER" id="PTHR34477:SF1">
    <property type="entry name" value="UPF0213 PROTEIN YHBQ"/>
    <property type="match status" value="1"/>
</dbReference>
<evidence type="ECO:0000313" key="4">
    <source>
        <dbReference type="EMBL" id="SKA10866.1"/>
    </source>
</evidence>
<reference evidence="4 5" key="1">
    <citation type="submission" date="2017-02" db="EMBL/GenBank/DDBJ databases">
        <authorList>
            <person name="Peterson S.W."/>
        </authorList>
    </citation>
    <scope>NUCLEOTIDE SEQUENCE [LARGE SCALE GENOMIC DNA]</scope>
    <source>
        <strain evidence="4 5">CECT 9189</strain>
    </source>
</reference>
<evidence type="ECO:0000259" key="3">
    <source>
        <dbReference type="PROSITE" id="PS50164"/>
    </source>
</evidence>
<keyword evidence="2" id="KW-0812">Transmembrane</keyword>
<keyword evidence="2" id="KW-1133">Transmembrane helix</keyword>
<evidence type="ECO:0000256" key="1">
    <source>
        <dbReference type="ARBA" id="ARBA00007435"/>
    </source>
</evidence>
<dbReference type="InterPro" id="IPR000305">
    <property type="entry name" value="GIY-YIG_endonuc"/>
</dbReference>
<dbReference type="InterPro" id="IPR050190">
    <property type="entry name" value="UPF0213_domain"/>
</dbReference>
<dbReference type="CDD" id="cd10456">
    <property type="entry name" value="GIY-YIG_UPF0213"/>
    <property type="match status" value="1"/>
</dbReference>
<feature type="transmembrane region" description="Helical" evidence="2">
    <location>
        <begin position="6"/>
        <end position="22"/>
    </location>
</feature>
<sequence length="106" mass="12532">MLGLFILWPVIMSTTAWFVYLIRTHKGMLYCGVTTDVCRRFEEHQYSKKGAKYLKGKGPLTLTWSQKVNSKRDAMQFEYRIKKRLTKAQKEDLIQQNISLYTLFSD</sequence>
<dbReference type="AlphaFoldDB" id="A0A1T4R4W1"/>